<comment type="caution">
    <text evidence="5">The sequence shown here is derived from an EMBL/GenBank/DDBJ whole genome shotgun (WGS) entry which is preliminary data.</text>
</comment>
<dbReference type="RefSeq" id="WP_353873298.1">
    <property type="nucleotide sequence ID" value="NZ_JBEVCJ010000001.1"/>
</dbReference>
<dbReference type="Proteomes" id="UP001548189">
    <property type="component" value="Unassembled WGS sequence"/>
</dbReference>
<dbReference type="PROSITE" id="PS52011">
    <property type="entry name" value="PEPTIDASE_M2"/>
    <property type="match status" value="1"/>
</dbReference>
<keyword evidence="3" id="KW-0325">Glycoprotein</keyword>
<evidence type="ECO:0000313" key="5">
    <source>
        <dbReference type="EMBL" id="MET1253756.1"/>
    </source>
</evidence>
<dbReference type="PRINTS" id="PR00791">
    <property type="entry name" value="PEPDIPTASEA"/>
</dbReference>
<dbReference type="InterPro" id="IPR001548">
    <property type="entry name" value="Peptidase_M2"/>
</dbReference>
<feature type="signal peptide" evidence="4">
    <location>
        <begin position="1"/>
        <end position="24"/>
    </location>
</feature>
<evidence type="ECO:0000256" key="2">
    <source>
        <dbReference type="ARBA" id="ARBA00023157"/>
    </source>
</evidence>
<dbReference type="Gene3D" id="1.10.1370.30">
    <property type="match status" value="2"/>
</dbReference>
<evidence type="ECO:0000256" key="4">
    <source>
        <dbReference type="SAM" id="SignalP"/>
    </source>
</evidence>
<dbReference type="CDD" id="cd06461">
    <property type="entry name" value="M2_ACE"/>
    <property type="match status" value="1"/>
</dbReference>
<protein>
    <submittedName>
        <fullName evidence="5">M2 family metallopeptidase</fullName>
    </submittedName>
</protein>
<proteinExistence type="predicted"/>
<keyword evidence="2" id="KW-1015">Disulfide bond</keyword>
<dbReference type="Pfam" id="PF01401">
    <property type="entry name" value="Peptidase_M2"/>
    <property type="match status" value="1"/>
</dbReference>
<evidence type="ECO:0000256" key="1">
    <source>
        <dbReference type="ARBA" id="ARBA00022729"/>
    </source>
</evidence>
<name>A0ABV2BP79_9GAMM</name>
<accession>A0ABV2BP79</accession>
<keyword evidence="1 4" id="KW-0732">Signal</keyword>
<feature type="chain" id="PRO_5045964291" evidence="4">
    <location>
        <begin position="25"/>
        <end position="623"/>
    </location>
</feature>
<evidence type="ECO:0000313" key="6">
    <source>
        <dbReference type="Proteomes" id="UP001548189"/>
    </source>
</evidence>
<dbReference type="EMBL" id="JBEVCJ010000001">
    <property type="protein sequence ID" value="MET1253756.1"/>
    <property type="molecule type" value="Genomic_DNA"/>
</dbReference>
<keyword evidence="6" id="KW-1185">Reference proteome</keyword>
<reference evidence="5 6" key="1">
    <citation type="submission" date="2024-06" db="EMBL/GenBank/DDBJ databases">
        <authorList>
            <person name="Li F."/>
        </authorList>
    </citation>
    <scope>NUCLEOTIDE SEQUENCE [LARGE SCALE GENOMIC DNA]</scope>
    <source>
        <strain evidence="5 6">GXAS 311</strain>
    </source>
</reference>
<dbReference type="SUPFAM" id="SSF55486">
    <property type="entry name" value="Metalloproteases ('zincins'), catalytic domain"/>
    <property type="match status" value="1"/>
</dbReference>
<sequence length="623" mass="70498">MRKTIRFQKVILAACVATALTACQQEQAPQEKAAPPALKGPTAAQAKAFIDSAEKELESKYEFRAKTAWVQANFVTNDTSFLVAKMSEEATKDGVKLALDANKFNAVEADYDTRRKLEKLKAGLVLPAPNNDEQTAELAEITAKLDSIYAKGCTENKECHVLGELSKVLADNSKSHQEKLAAWENWRKISPQMRKDYSRMVEIANKGSQELGFKDAGALWRSKYDMAADDFAVEMDRVWGQVKPLYNSLQCHVRAKLNEKYGDDVVSKTGPIPAHLLGNMWAQGWSNIFEDVAPSSETPATDLTARLKAKQYSEIEMVRTAENFFKSIGFAPLPDTFWTESLFVKPRDRDVQCHASAWDFSKDDYRIKMCIQKTAEDFVVIHHELGHNFYQRAYNLTQPPLYRESANDGFHEAIGDTIALSINDSYLKEIGLIDEIPDESADLPNLMKIALDKVAFLPFSLLVDKWRWGVFSGEITPEQYNQGWWELREKYQGVKSPVNRSESNFDPGAKYHIPGNVPYSRYFLAHILQFQFHRSLCQIAGYEGPLHRCSIYNNKEAGAKLEAMLQMGSSRPWQEALETLTGSNQMDATAMIDYFAPLKNWLDKQNESRQCGWDITEKSNPEA</sequence>
<evidence type="ECO:0000256" key="3">
    <source>
        <dbReference type="ARBA" id="ARBA00023180"/>
    </source>
</evidence>
<dbReference type="PROSITE" id="PS51257">
    <property type="entry name" value="PROKAR_LIPOPROTEIN"/>
    <property type="match status" value="1"/>
</dbReference>
<dbReference type="PANTHER" id="PTHR10514">
    <property type="entry name" value="ANGIOTENSIN-CONVERTING ENZYME"/>
    <property type="match status" value="1"/>
</dbReference>
<dbReference type="PANTHER" id="PTHR10514:SF27">
    <property type="entry name" value="ANGIOTENSIN-CONVERTING ENZYME"/>
    <property type="match status" value="1"/>
</dbReference>
<gene>
    <name evidence="5" type="ORF">ABVT43_01330</name>
</gene>
<organism evidence="5 6">
    <name type="scientific">Aliikangiella maris</name>
    <dbReference type="NCBI Taxonomy" id="3162458"/>
    <lineage>
        <taxon>Bacteria</taxon>
        <taxon>Pseudomonadati</taxon>
        <taxon>Pseudomonadota</taxon>
        <taxon>Gammaproteobacteria</taxon>
        <taxon>Oceanospirillales</taxon>
        <taxon>Pleioneaceae</taxon>
        <taxon>Aliikangiella</taxon>
    </lineage>
</organism>